<evidence type="ECO:0000313" key="5">
    <source>
        <dbReference type="EMBL" id="MEW9624649.1"/>
    </source>
</evidence>
<keyword evidence="5" id="KW-0560">Oxidoreductase</keyword>
<dbReference type="RefSeq" id="WP_367844955.1">
    <property type="nucleotide sequence ID" value="NZ_JBFOHL010000008.1"/>
</dbReference>
<comment type="similarity">
    <text evidence="3">Belongs to the flavoredoxin family.</text>
</comment>
<name>A0ABV3QRE6_9GAMM</name>
<dbReference type="InterPro" id="IPR052174">
    <property type="entry name" value="Flavoredoxin"/>
</dbReference>
<sequence>MPSVDTAGMDIHHAPDTLQIHPSILYFGTPVLLITTRNPDGSANITPISSAWALADRVTIGLAGGGQGLANLLRERECVLNLASESMREAVERLAPTSGRDPVPAWKHGYRHAADKFALAGWHALPSALVGAPRIAEAPLQLEARLLQAIERPLDAWRDDAGGYTTLELEVCRVHAHADIVVSGSSHIDPRRYRPLFYVFRHYYGVGAALGRTFKAEV</sequence>
<dbReference type="Pfam" id="PF01613">
    <property type="entry name" value="Flavin_Reduct"/>
    <property type="match status" value="1"/>
</dbReference>
<dbReference type="EMBL" id="JBFOHL010000008">
    <property type="protein sequence ID" value="MEW9624649.1"/>
    <property type="molecule type" value="Genomic_DNA"/>
</dbReference>
<dbReference type="GO" id="GO:0016491">
    <property type="term" value="F:oxidoreductase activity"/>
    <property type="evidence" value="ECO:0007669"/>
    <property type="project" value="UniProtKB-KW"/>
</dbReference>
<keyword evidence="6" id="KW-1185">Reference proteome</keyword>
<proteinExistence type="inferred from homology"/>
<protein>
    <submittedName>
        <fullName evidence="5">Flavin reductase family protein</fullName>
        <ecNumber evidence="5">1.5.1.-</ecNumber>
    </submittedName>
</protein>
<dbReference type="InterPro" id="IPR002563">
    <property type="entry name" value="Flavin_Rdtase-like_dom"/>
</dbReference>
<dbReference type="Gene3D" id="2.30.110.10">
    <property type="entry name" value="Electron Transport, Fmn-binding Protein, Chain A"/>
    <property type="match status" value="1"/>
</dbReference>
<evidence type="ECO:0000259" key="4">
    <source>
        <dbReference type="SMART" id="SM00903"/>
    </source>
</evidence>
<evidence type="ECO:0000256" key="3">
    <source>
        <dbReference type="ARBA" id="ARBA00038054"/>
    </source>
</evidence>
<dbReference type="Proteomes" id="UP001556170">
    <property type="component" value="Unassembled WGS sequence"/>
</dbReference>
<dbReference type="SMART" id="SM00903">
    <property type="entry name" value="Flavin_Reduct"/>
    <property type="match status" value="1"/>
</dbReference>
<accession>A0ABV3QRE6</accession>
<dbReference type="EC" id="1.5.1.-" evidence="5"/>
<evidence type="ECO:0000256" key="1">
    <source>
        <dbReference type="ARBA" id="ARBA00001917"/>
    </source>
</evidence>
<keyword evidence="2" id="KW-0285">Flavoprotein</keyword>
<comment type="caution">
    <text evidence="5">The sequence shown here is derived from an EMBL/GenBank/DDBJ whole genome shotgun (WGS) entry which is preliminary data.</text>
</comment>
<dbReference type="SUPFAM" id="SSF50475">
    <property type="entry name" value="FMN-binding split barrel"/>
    <property type="match status" value="1"/>
</dbReference>
<organism evidence="5 6">
    <name type="scientific">Rhodanobacter geophilus</name>
    <dbReference type="NCBI Taxonomy" id="3162488"/>
    <lineage>
        <taxon>Bacteria</taxon>
        <taxon>Pseudomonadati</taxon>
        <taxon>Pseudomonadota</taxon>
        <taxon>Gammaproteobacteria</taxon>
        <taxon>Lysobacterales</taxon>
        <taxon>Rhodanobacteraceae</taxon>
        <taxon>Rhodanobacter</taxon>
    </lineage>
</organism>
<dbReference type="PANTHER" id="PTHR43567">
    <property type="entry name" value="FLAVOREDOXIN-RELATED-RELATED"/>
    <property type="match status" value="1"/>
</dbReference>
<dbReference type="InterPro" id="IPR012349">
    <property type="entry name" value="Split_barrel_FMN-bd"/>
</dbReference>
<gene>
    <name evidence="5" type="ORF">ABQJ56_10445</name>
</gene>
<evidence type="ECO:0000256" key="2">
    <source>
        <dbReference type="ARBA" id="ARBA00022630"/>
    </source>
</evidence>
<evidence type="ECO:0000313" key="6">
    <source>
        <dbReference type="Proteomes" id="UP001556170"/>
    </source>
</evidence>
<feature type="domain" description="Flavin reductase like" evidence="4">
    <location>
        <begin position="24"/>
        <end position="166"/>
    </location>
</feature>
<comment type="cofactor">
    <cofactor evidence="1">
        <name>FMN</name>
        <dbReference type="ChEBI" id="CHEBI:58210"/>
    </cofactor>
</comment>
<reference evidence="5 6" key="1">
    <citation type="submission" date="2024-06" db="EMBL/GenBank/DDBJ databases">
        <authorList>
            <person name="Woo H."/>
        </authorList>
    </citation>
    <scope>NUCLEOTIDE SEQUENCE [LARGE SCALE GENOMIC DNA]</scope>
    <source>
        <strain evidence="5 6">S2-g</strain>
    </source>
</reference>
<dbReference type="PANTHER" id="PTHR43567:SF1">
    <property type="entry name" value="FLAVOREDOXIN"/>
    <property type="match status" value="1"/>
</dbReference>